<dbReference type="RefSeq" id="WP_377150447.1">
    <property type="nucleotide sequence ID" value="NZ_JBHSAF010000001.1"/>
</dbReference>
<dbReference type="Proteomes" id="UP001595692">
    <property type="component" value="Unassembled WGS sequence"/>
</dbReference>
<keyword evidence="2" id="KW-0732">Signal</keyword>
<organism evidence="3 4">
    <name type="scientific">Pseudaeromonas sharmana</name>
    <dbReference type="NCBI Taxonomy" id="328412"/>
    <lineage>
        <taxon>Bacteria</taxon>
        <taxon>Pseudomonadati</taxon>
        <taxon>Pseudomonadota</taxon>
        <taxon>Gammaproteobacteria</taxon>
        <taxon>Aeromonadales</taxon>
        <taxon>Aeromonadaceae</taxon>
        <taxon>Pseudaeromonas</taxon>
    </lineage>
</organism>
<feature type="transmembrane region" description="Helical" evidence="1">
    <location>
        <begin position="35"/>
        <end position="54"/>
    </location>
</feature>
<evidence type="ECO:0000256" key="1">
    <source>
        <dbReference type="SAM" id="Phobius"/>
    </source>
</evidence>
<dbReference type="EMBL" id="JBHSAF010000001">
    <property type="protein sequence ID" value="MFC3912338.1"/>
    <property type="molecule type" value="Genomic_DNA"/>
</dbReference>
<dbReference type="PANTHER" id="PTHR43269">
    <property type="entry name" value="SODIUM/PROTON ANTIPORTER 1-RELATED"/>
    <property type="match status" value="1"/>
</dbReference>
<keyword evidence="4" id="KW-1185">Reference proteome</keyword>
<proteinExistence type="predicted"/>
<feature type="transmembrane region" description="Helical" evidence="1">
    <location>
        <begin position="96"/>
        <end position="116"/>
    </location>
</feature>
<evidence type="ECO:0000313" key="4">
    <source>
        <dbReference type="Proteomes" id="UP001595692"/>
    </source>
</evidence>
<dbReference type="PANTHER" id="PTHR43269:SF2">
    <property type="entry name" value="SODIUM_PROTON ANTIPORTER 1-RELATED"/>
    <property type="match status" value="1"/>
</dbReference>
<reference evidence="4" key="1">
    <citation type="journal article" date="2019" name="Int. J. Syst. Evol. Microbiol.">
        <title>The Global Catalogue of Microorganisms (GCM) 10K type strain sequencing project: providing services to taxonomists for standard genome sequencing and annotation.</title>
        <authorList>
            <consortium name="The Broad Institute Genomics Platform"/>
            <consortium name="The Broad Institute Genome Sequencing Center for Infectious Disease"/>
            <person name="Wu L."/>
            <person name="Ma J."/>
        </authorList>
    </citation>
    <scope>NUCLEOTIDE SEQUENCE [LARGE SCALE GENOMIC DNA]</scope>
    <source>
        <strain evidence="4">CCUG 54939</strain>
    </source>
</reference>
<accession>A0ABV8CJW4</accession>
<dbReference type="InterPro" id="IPR045016">
    <property type="entry name" value="NhaD-like"/>
</dbReference>
<sequence>MQPLFTRGRCGLLLLLTLLPGLALAADGSGMPSLAGIRLEFILFALTLLGVALFHHYTMWVSLGGLTAVLLSKYLFLDDFSLLHHLLGDASQEGEWRVLLNLVGLLFGFAILAKHFEESELPQILPRYLPDDWRGGFVLLVMIFVISSFLDNIAAAMIGGAIAYIVFNKQVHIGYLAAIVAASNAGGSGSVVGDTTTTLMWIDGVNPLHVLHAYVAALIALVLFGVVAARQQDRFQRIVKDAPAGVRVKGGKLAVVGLILLLAIVTNYLFDFPALGVWGAILLGALWIKTPWGELKSAVGGTIFLMGLVTCASLMPVDELPPASWVTTFFLGFISAVFDNIPLTKLCLEQGGYDWGMLAYAVGFGGSMLWFGSSAGVALSNMYPQARSALQWLRHGWHVAAAYVIGFFVMLAVVGWQPHAPHKEVVQTPARQMMTAEVAAP</sequence>
<name>A0ABV8CJW4_9GAMM</name>
<comment type="caution">
    <text evidence="3">The sequence shown here is derived from an EMBL/GenBank/DDBJ whole genome shotgun (WGS) entry which is preliminary data.</text>
</comment>
<keyword evidence="1" id="KW-1133">Transmembrane helix</keyword>
<feature type="transmembrane region" description="Helical" evidence="1">
    <location>
        <begin position="275"/>
        <end position="292"/>
    </location>
</feature>
<feature type="transmembrane region" description="Helical" evidence="1">
    <location>
        <begin position="137"/>
        <end position="167"/>
    </location>
</feature>
<gene>
    <name evidence="3" type="ORF">ACFOSS_02515</name>
</gene>
<feature type="transmembrane region" description="Helical" evidence="1">
    <location>
        <begin position="355"/>
        <end position="377"/>
    </location>
</feature>
<feature type="transmembrane region" description="Helical" evidence="1">
    <location>
        <begin position="299"/>
        <end position="317"/>
    </location>
</feature>
<keyword evidence="1" id="KW-0472">Membrane</keyword>
<feature type="transmembrane region" description="Helical" evidence="1">
    <location>
        <begin position="323"/>
        <end position="343"/>
    </location>
</feature>
<feature type="transmembrane region" description="Helical" evidence="1">
    <location>
        <begin position="397"/>
        <end position="416"/>
    </location>
</feature>
<evidence type="ECO:0000313" key="3">
    <source>
        <dbReference type="EMBL" id="MFC3912338.1"/>
    </source>
</evidence>
<keyword evidence="1" id="KW-0812">Transmembrane</keyword>
<evidence type="ECO:0000256" key="2">
    <source>
        <dbReference type="SAM" id="SignalP"/>
    </source>
</evidence>
<protein>
    <submittedName>
        <fullName evidence="3">Citrate transporter</fullName>
    </submittedName>
</protein>
<feature type="chain" id="PRO_5047381461" evidence="2">
    <location>
        <begin position="26"/>
        <end position="441"/>
    </location>
</feature>
<feature type="transmembrane region" description="Helical" evidence="1">
    <location>
        <begin position="210"/>
        <end position="229"/>
    </location>
</feature>
<feature type="transmembrane region" description="Helical" evidence="1">
    <location>
        <begin position="250"/>
        <end position="269"/>
    </location>
</feature>
<feature type="signal peptide" evidence="2">
    <location>
        <begin position="1"/>
        <end position="25"/>
    </location>
</feature>